<accession>A0A0V1C7C9</accession>
<dbReference type="InterPro" id="IPR012337">
    <property type="entry name" value="RNaseH-like_sf"/>
</dbReference>
<reference evidence="1 2" key="1">
    <citation type="submission" date="2015-01" db="EMBL/GenBank/DDBJ databases">
        <title>Evolution of Trichinella species and genotypes.</title>
        <authorList>
            <person name="Korhonen P.K."/>
            <person name="Edoardo P."/>
            <person name="Giuseppe L.R."/>
            <person name="Gasser R.B."/>
        </authorList>
    </citation>
    <scope>NUCLEOTIDE SEQUENCE [LARGE SCALE GENOMIC DNA]</scope>
    <source>
        <strain evidence="1">ISS120</strain>
    </source>
</reference>
<proteinExistence type="predicted"/>
<evidence type="ECO:0000313" key="2">
    <source>
        <dbReference type="Proteomes" id="UP000054653"/>
    </source>
</evidence>
<comment type="caution">
    <text evidence="1">The sequence shown here is derived from an EMBL/GenBank/DDBJ whole genome shotgun (WGS) entry which is preliminary data.</text>
</comment>
<dbReference type="STRING" id="45882.A0A0V1C7C9"/>
<gene>
    <name evidence="1" type="ORF">T03_2937</name>
</gene>
<sequence>MKCIEIARMMKIPSSRLNTVRRYVCSFNVDENVINQLSKIDTVVTPRRVRSLDLPPGLRQFVRRYCSSPTHLCSRDLFFVSSSSAFVPSLQLHSTLVRLITAWMVSAASIYRSIVPQGAPGSTIAQLFTSSLAVLWPEGIRHENVLLFVTDAAPYMKKAAGALKVLFPNMLHLTCLAHGLHRIAEHIRCLFPDVDRLISNMKKVFLKAPSRVQLFKEMAPEIPLPPQPVLTRWAICVWTSSPAVGKACFDKDTSRALYDSTFSSGAWVERDSSMCLS</sequence>
<dbReference type="AlphaFoldDB" id="A0A0V1C7C9"/>
<feature type="non-terminal residue" evidence="1">
    <location>
        <position position="277"/>
    </location>
</feature>
<organism evidence="1 2">
    <name type="scientific">Trichinella britovi</name>
    <name type="common">Parasitic roundworm</name>
    <dbReference type="NCBI Taxonomy" id="45882"/>
    <lineage>
        <taxon>Eukaryota</taxon>
        <taxon>Metazoa</taxon>
        <taxon>Ecdysozoa</taxon>
        <taxon>Nematoda</taxon>
        <taxon>Enoplea</taxon>
        <taxon>Dorylaimia</taxon>
        <taxon>Trichinellida</taxon>
        <taxon>Trichinellidae</taxon>
        <taxon>Trichinella</taxon>
    </lineage>
</organism>
<dbReference type="Proteomes" id="UP000054653">
    <property type="component" value="Unassembled WGS sequence"/>
</dbReference>
<dbReference type="OrthoDB" id="5866857at2759"/>
<evidence type="ECO:0000313" key="1">
    <source>
        <dbReference type="EMBL" id="KRY44984.1"/>
    </source>
</evidence>
<protein>
    <submittedName>
        <fullName evidence="1">Uncharacterized protein</fullName>
    </submittedName>
</protein>
<name>A0A0V1C7C9_TRIBR</name>
<dbReference type="SUPFAM" id="SSF53098">
    <property type="entry name" value="Ribonuclease H-like"/>
    <property type="match status" value="1"/>
</dbReference>
<keyword evidence="2" id="KW-1185">Reference proteome</keyword>
<dbReference type="EMBL" id="JYDI01000433">
    <property type="protein sequence ID" value="KRY44984.1"/>
    <property type="molecule type" value="Genomic_DNA"/>
</dbReference>